<keyword evidence="3 6" id="KW-0540">Nuclease</keyword>
<dbReference type="Pfam" id="PF02609">
    <property type="entry name" value="Exonuc_VII_S"/>
    <property type="match status" value="1"/>
</dbReference>
<dbReference type="EC" id="3.1.11.6" evidence="6"/>
<keyword evidence="5 6" id="KW-0269">Exonuclease</keyword>
<dbReference type="InterPro" id="IPR003761">
    <property type="entry name" value="Exonuc_VII_S"/>
</dbReference>
<dbReference type="HAMAP" id="MF_00337">
    <property type="entry name" value="Exonuc_7_S"/>
    <property type="match status" value="1"/>
</dbReference>
<dbReference type="InterPro" id="IPR037004">
    <property type="entry name" value="Exonuc_VII_ssu_sf"/>
</dbReference>
<name>A0A7C1SC52_UNCW3</name>
<comment type="caution">
    <text evidence="8">The sequence shown here is derived from an EMBL/GenBank/DDBJ whole genome shotgun (WGS) entry which is preliminary data.</text>
</comment>
<dbReference type="GO" id="GO:0008855">
    <property type="term" value="F:exodeoxyribonuclease VII activity"/>
    <property type="evidence" value="ECO:0007669"/>
    <property type="project" value="UniProtKB-UniRule"/>
</dbReference>
<dbReference type="EMBL" id="DSLG01000002">
    <property type="protein sequence ID" value="HEA86626.1"/>
    <property type="molecule type" value="Genomic_DNA"/>
</dbReference>
<dbReference type="PANTHER" id="PTHR34137:SF1">
    <property type="entry name" value="EXODEOXYRIBONUCLEASE 7 SMALL SUBUNIT"/>
    <property type="match status" value="1"/>
</dbReference>
<dbReference type="SUPFAM" id="SSF116842">
    <property type="entry name" value="XseB-like"/>
    <property type="match status" value="1"/>
</dbReference>
<keyword evidence="2 6" id="KW-0963">Cytoplasm</keyword>
<evidence type="ECO:0000256" key="5">
    <source>
        <dbReference type="ARBA" id="ARBA00022839"/>
    </source>
</evidence>
<dbReference type="GO" id="GO:0006308">
    <property type="term" value="P:DNA catabolic process"/>
    <property type="evidence" value="ECO:0007669"/>
    <property type="project" value="UniProtKB-UniRule"/>
</dbReference>
<dbReference type="Gene3D" id="1.10.287.1040">
    <property type="entry name" value="Exonuclease VII, small subunit"/>
    <property type="match status" value="1"/>
</dbReference>
<feature type="coiled-coil region" evidence="7">
    <location>
        <begin position="9"/>
        <end position="74"/>
    </location>
</feature>
<dbReference type="AlphaFoldDB" id="A0A7C1SC52"/>
<accession>A0A7C1SC52</accession>
<evidence type="ECO:0000256" key="3">
    <source>
        <dbReference type="ARBA" id="ARBA00022722"/>
    </source>
</evidence>
<evidence type="ECO:0000256" key="2">
    <source>
        <dbReference type="ARBA" id="ARBA00022490"/>
    </source>
</evidence>
<keyword evidence="7" id="KW-0175">Coiled coil</keyword>
<comment type="subcellular location">
    <subcellularLocation>
        <location evidence="6">Cytoplasm</location>
    </subcellularLocation>
</comment>
<organism evidence="8">
    <name type="scientific">candidate division WOR-3 bacterium</name>
    <dbReference type="NCBI Taxonomy" id="2052148"/>
    <lineage>
        <taxon>Bacteria</taxon>
        <taxon>Bacteria division WOR-3</taxon>
    </lineage>
</organism>
<dbReference type="PIRSF" id="PIRSF006488">
    <property type="entry name" value="Exonuc_VII_S"/>
    <property type="match status" value="1"/>
</dbReference>
<dbReference type="GO" id="GO:0009318">
    <property type="term" value="C:exodeoxyribonuclease VII complex"/>
    <property type="evidence" value="ECO:0007669"/>
    <property type="project" value="UniProtKB-UniRule"/>
</dbReference>
<evidence type="ECO:0000256" key="1">
    <source>
        <dbReference type="ARBA" id="ARBA00009998"/>
    </source>
</evidence>
<comment type="similarity">
    <text evidence="1 6">Belongs to the XseB family.</text>
</comment>
<dbReference type="NCBIfam" id="TIGR01280">
    <property type="entry name" value="xseB"/>
    <property type="match status" value="1"/>
</dbReference>
<keyword evidence="4 6" id="KW-0378">Hydrolase</keyword>
<comment type="catalytic activity">
    <reaction evidence="6">
        <text>Exonucleolytic cleavage in either 5'- to 3'- or 3'- to 5'-direction to yield nucleoside 5'-phosphates.</text>
        <dbReference type="EC" id="3.1.11.6"/>
    </reaction>
</comment>
<comment type="function">
    <text evidence="6">Bidirectionally degrades single-stranded DNA into large acid-insoluble oligonucleotides, which are then degraded further into small acid-soluble oligonucleotides.</text>
</comment>
<dbReference type="NCBIfam" id="NF002139">
    <property type="entry name" value="PRK00977.1-3"/>
    <property type="match status" value="1"/>
</dbReference>
<evidence type="ECO:0000256" key="7">
    <source>
        <dbReference type="SAM" id="Coils"/>
    </source>
</evidence>
<evidence type="ECO:0000313" key="8">
    <source>
        <dbReference type="EMBL" id="HEA86626.1"/>
    </source>
</evidence>
<sequence length="82" mass="9413">MGNKNSEEKIDFEQALAELEKIVKQLENGSLPLEQSLALFERGVKLARQCREKLQAAELKINKLIEEREGELNEEPFSEEPD</sequence>
<dbReference type="PANTHER" id="PTHR34137">
    <property type="entry name" value="EXODEOXYRIBONUCLEASE 7 SMALL SUBUNIT"/>
    <property type="match status" value="1"/>
</dbReference>
<reference evidence="8" key="1">
    <citation type="journal article" date="2020" name="mSystems">
        <title>Genome- and Community-Level Interaction Insights into Carbon Utilization and Element Cycling Functions of Hydrothermarchaeota in Hydrothermal Sediment.</title>
        <authorList>
            <person name="Zhou Z."/>
            <person name="Liu Y."/>
            <person name="Xu W."/>
            <person name="Pan J."/>
            <person name="Luo Z.H."/>
            <person name="Li M."/>
        </authorList>
    </citation>
    <scope>NUCLEOTIDE SEQUENCE [LARGE SCALE GENOMIC DNA]</scope>
    <source>
        <strain evidence="8">SpSt-265</strain>
    </source>
</reference>
<proteinExistence type="inferred from homology"/>
<gene>
    <name evidence="6" type="primary">xseB</name>
    <name evidence="8" type="ORF">ENP94_01270</name>
</gene>
<evidence type="ECO:0000256" key="6">
    <source>
        <dbReference type="HAMAP-Rule" id="MF_00337"/>
    </source>
</evidence>
<dbReference type="NCBIfam" id="NF002140">
    <property type="entry name" value="PRK00977.1-4"/>
    <property type="match status" value="1"/>
</dbReference>
<comment type="subunit">
    <text evidence="6">Heterooligomer composed of large and small subunits.</text>
</comment>
<protein>
    <recommendedName>
        <fullName evidence="6">Exodeoxyribonuclease 7 small subunit</fullName>
        <ecNumber evidence="6">3.1.11.6</ecNumber>
    </recommendedName>
    <alternativeName>
        <fullName evidence="6">Exodeoxyribonuclease VII small subunit</fullName>
        <shortName evidence="6">Exonuclease VII small subunit</shortName>
    </alternativeName>
</protein>
<evidence type="ECO:0000256" key="4">
    <source>
        <dbReference type="ARBA" id="ARBA00022801"/>
    </source>
</evidence>
<dbReference type="GO" id="GO:0005829">
    <property type="term" value="C:cytosol"/>
    <property type="evidence" value="ECO:0007669"/>
    <property type="project" value="TreeGrafter"/>
</dbReference>